<comment type="cofactor">
    <cofactor evidence="1">
        <name>a divalent metal cation</name>
        <dbReference type="ChEBI" id="CHEBI:60240"/>
    </cofactor>
</comment>
<dbReference type="AlphaFoldDB" id="A0AAE1H515"/>
<proteinExistence type="predicted"/>
<evidence type="ECO:0000256" key="2">
    <source>
        <dbReference type="ARBA" id="ARBA00022723"/>
    </source>
</evidence>
<keyword evidence="2" id="KW-0479">Metal-binding</keyword>
<reference evidence="4" key="1">
    <citation type="submission" date="2021-07" db="EMBL/GenBank/DDBJ databases">
        <authorList>
            <person name="Catto M.A."/>
            <person name="Jacobson A."/>
            <person name="Kennedy G."/>
            <person name="Labadie P."/>
            <person name="Hunt B.G."/>
            <person name="Srinivasan R."/>
        </authorList>
    </citation>
    <scope>NUCLEOTIDE SEQUENCE</scope>
    <source>
        <strain evidence="4">PL_HMW_Pooled</strain>
        <tissue evidence="4">Head</tissue>
    </source>
</reference>
<dbReference type="InterPro" id="IPR027806">
    <property type="entry name" value="HARBI1_dom"/>
</dbReference>
<dbReference type="GO" id="GO:0046872">
    <property type="term" value="F:metal ion binding"/>
    <property type="evidence" value="ECO:0007669"/>
    <property type="project" value="UniProtKB-KW"/>
</dbReference>
<accession>A0AAE1H515</accession>
<dbReference type="Proteomes" id="UP001219518">
    <property type="component" value="Unassembled WGS sequence"/>
</dbReference>
<dbReference type="EMBL" id="JAHWGI010000383">
    <property type="protein sequence ID" value="KAK3914683.1"/>
    <property type="molecule type" value="Genomic_DNA"/>
</dbReference>
<sequence>MENHREFIGALAVVAAELIEKEEEDEEVNLMEQERVAVLLIMEMEEGEEVINDLDGPAWEPVTVNIDDYHRMSDRAFKRHFRMSRIVFERICQIVYNHLHAKGRIRRVRRDFEDIMLMVIWFLATPDSFRSVALRFGVVESTIYYFYTYVIEALRELAAELIVWPMPLDFLTVVDDTLCVRHVHVGEVRSMNDRRVFRRSNLYESFLRDEEHQFLSNFEHLVGDGGYTLTEFVMIPFANPGNLTPQQRNFNRRPVFELRNLMPEPKANGAEELRRPIHQNEILEGQENEDNDNADELIGAAEALGIEKRIMIMNILPPL</sequence>
<protein>
    <submittedName>
        <fullName evidence="4">Protein ANTAGONIST OF LIKE HETEROCHROMATIN PROTEIN 1</fullName>
    </submittedName>
</protein>
<name>A0AAE1H515_9NEOP</name>
<dbReference type="Pfam" id="PF13359">
    <property type="entry name" value="DDE_Tnp_4"/>
    <property type="match status" value="1"/>
</dbReference>
<feature type="domain" description="DDE Tnp4" evidence="3">
    <location>
        <begin position="169"/>
        <end position="253"/>
    </location>
</feature>
<keyword evidence="5" id="KW-1185">Reference proteome</keyword>
<evidence type="ECO:0000313" key="4">
    <source>
        <dbReference type="EMBL" id="KAK3914683.1"/>
    </source>
</evidence>
<comment type="caution">
    <text evidence="4">The sequence shown here is derived from an EMBL/GenBank/DDBJ whole genome shotgun (WGS) entry which is preliminary data.</text>
</comment>
<organism evidence="4 5">
    <name type="scientific">Frankliniella fusca</name>
    <dbReference type="NCBI Taxonomy" id="407009"/>
    <lineage>
        <taxon>Eukaryota</taxon>
        <taxon>Metazoa</taxon>
        <taxon>Ecdysozoa</taxon>
        <taxon>Arthropoda</taxon>
        <taxon>Hexapoda</taxon>
        <taxon>Insecta</taxon>
        <taxon>Pterygota</taxon>
        <taxon>Neoptera</taxon>
        <taxon>Paraneoptera</taxon>
        <taxon>Thysanoptera</taxon>
        <taxon>Terebrantia</taxon>
        <taxon>Thripoidea</taxon>
        <taxon>Thripidae</taxon>
        <taxon>Frankliniella</taxon>
    </lineage>
</organism>
<evidence type="ECO:0000259" key="3">
    <source>
        <dbReference type="Pfam" id="PF13359"/>
    </source>
</evidence>
<evidence type="ECO:0000256" key="1">
    <source>
        <dbReference type="ARBA" id="ARBA00001968"/>
    </source>
</evidence>
<gene>
    <name evidence="4" type="ORF">KUF71_005479</name>
</gene>
<evidence type="ECO:0000313" key="5">
    <source>
        <dbReference type="Proteomes" id="UP001219518"/>
    </source>
</evidence>
<reference evidence="4" key="2">
    <citation type="journal article" date="2023" name="BMC Genomics">
        <title>Pest status, molecular evolution, and epigenetic factors derived from the genome assembly of Frankliniella fusca, a thysanopteran phytovirus vector.</title>
        <authorList>
            <person name="Catto M.A."/>
            <person name="Labadie P.E."/>
            <person name="Jacobson A.L."/>
            <person name="Kennedy G.G."/>
            <person name="Srinivasan R."/>
            <person name="Hunt B.G."/>
        </authorList>
    </citation>
    <scope>NUCLEOTIDE SEQUENCE</scope>
    <source>
        <strain evidence="4">PL_HMW_Pooled</strain>
    </source>
</reference>